<dbReference type="EMBL" id="CP058532">
    <property type="protein sequence ID" value="QLG29991.1"/>
    <property type="molecule type" value="Genomic_DNA"/>
</dbReference>
<evidence type="ECO:0000313" key="1">
    <source>
        <dbReference type="EMBL" id="QLG29991.1"/>
    </source>
</evidence>
<evidence type="ECO:0000313" key="2">
    <source>
        <dbReference type="Proteomes" id="UP000509750"/>
    </source>
</evidence>
<organism evidence="1 2">
    <name type="scientific">Halorarum halophilum</name>
    <dbReference type="NCBI Taxonomy" id="2743090"/>
    <lineage>
        <taxon>Archaea</taxon>
        <taxon>Methanobacteriati</taxon>
        <taxon>Methanobacteriota</taxon>
        <taxon>Stenosarchaea group</taxon>
        <taxon>Halobacteria</taxon>
        <taxon>Halobacteriales</taxon>
        <taxon>Haloferacaceae</taxon>
        <taxon>Halorarum</taxon>
    </lineage>
</organism>
<dbReference type="GeneID" id="56031268"/>
<dbReference type="InterPro" id="IPR027417">
    <property type="entry name" value="P-loop_NTPase"/>
</dbReference>
<keyword evidence="1" id="KW-0614">Plasmid</keyword>
<geneLocation type="plasmid" evidence="1 2">
    <name>unnamed3</name>
</geneLocation>
<reference evidence="1 2" key="1">
    <citation type="submission" date="2020-07" db="EMBL/GenBank/DDBJ databases">
        <title>Gai3-2, isolated from salt lake.</title>
        <authorList>
            <person name="Cui H."/>
            <person name="Shi X."/>
        </authorList>
    </citation>
    <scope>NUCLEOTIDE SEQUENCE [LARGE SCALE GENOMIC DNA]</scope>
    <source>
        <strain evidence="1 2">Gai3-2</strain>
        <plasmid evidence="1 2">unnamed3</plasmid>
    </source>
</reference>
<keyword evidence="2" id="KW-1185">Reference proteome</keyword>
<dbReference type="Gene3D" id="3.40.50.300">
    <property type="entry name" value="P-loop containing nucleotide triphosphate hydrolases"/>
    <property type="match status" value="1"/>
</dbReference>
<dbReference type="RefSeq" id="WP_179171565.1">
    <property type="nucleotide sequence ID" value="NZ_CP058532.1"/>
</dbReference>
<dbReference type="SUPFAM" id="SSF52540">
    <property type="entry name" value="P-loop containing nucleoside triphosphate hydrolases"/>
    <property type="match status" value="1"/>
</dbReference>
<sequence>MSTIDLFTDYIDYLESKEIAYAETYIPYYLCSVGCHMLNIRQQRLKKRGEKGIYAELGSYPNLRLNTMMVAPPGFSKTFFMELMLDPDIGIIGGTTIPTKMVQNMTEAAFVGSDGGGDEDDYDMGLAEKYKDGILGCEEFDSLAKVMQTDHSGNLDNMLLTALDSGRVRKDMAHANINYDTNVSLFAATQPMRMDLTSGFARRFMFLKFYPSPEQIDEMRASRRRGRGHDADFDQLQTFKNELGLKFSEKVAGIDQVRGVEKLDSIFDDVGVPHFEEKVYERMAMGYSVLKADSIVTEGGTTYLDIQPTRELRHLLRQAMEWRDSLMQDVEGDQILSVLRNTSQGSMEKEELKKFLQMYSMTHAEAEHILKRLRRNRMVEYNRDKNQTATVHLT</sequence>
<proteinExistence type="predicted"/>
<accession>A0A7D5GKQ5</accession>
<gene>
    <name evidence="1" type="ORF">HUG10_20505</name>
</gene>
<dbReference type="Proteomes" id="UP000509750">
    <property type="component" value="Plasmid unnamed3"/>
</dbReference>
<dbReference type="KEGG" id="halg:HUG10_20505"/>
<protein>
    <submittedName>
        <fullName evidence="1">Uncharacterized protein</fullName>
    </submittedName>
</protein>
<name>A0A7D5GKQ5_9EURY</name>
<dbReference type="AlphaFoldDB" id="A0A7D5GKQ5"/>